<dbReference type="InterPro" id="IPR011330">
    <property type="entry name" value="Glyco_hydro/deAcase_b/a-brl"/>
</dbReference>
<dbReference type="GO" id="GO:0005975">
    <property type="term" value="P:carbohydrate metabolic process"/>
    <property type="evidence" value="ECO:0007669"/>
    <property type="project" value="InterPro"/>
</dbReference>
<name>A0A220U5S7_9BACI</name>
<dbReference type="InterPro" id="IPR014228">
    <property type="entry name" value="Spore_polysacc_deacetyl_YlxY"/>
</dbReference>
<dbReference type="InterPro" id="IPR002509">
    <property type="entry name" value="NODB_dom"/>
</dbReference>
<accession>A0A220U5S7</accession>
<dbReference type="Gene3D" id="3.20.20.370">
    <property type="entry name" value="Glycoside hydrolase/deacetylase"/>
    <property type="match status" value="1"/>
</dbReference>
<gene>
    <name evidence="2" type="ORF">CFK37_15615</name>
</gene>
<dbReference type="KEGG" id="vil:CFK37_15615"/>
<proteinExistence type="predicted"/>
<dbReference type="PROSITE" id="PS51677">
    <property type="entry name" value="NODB"/>
    <property type="match status" value="1"/>
</dbReference>
<dbReference type="SUPFAM" id="SSF88713">
    <property type="entry name" value="Glycoside hydrolase/deacetylase"/>
    <property type="match status" value="1"/>
</dbReference>
<dbReference type="GO" id="GO:0016810">
    <property type="term" value="F:hydrolase activity, acting on carbon-nitrogen (but not peptide) bonds"/>
    <property type="evidence" value="ECO:0007669"/>
    <property type="project" value="InterPro"/>
</dbReference>
<dbReference type="NCBIfam" id="TIGR02873">
    <property type="entry name" value="spore_ylxY"/>
    <property type="match status" value="1"/>
</dbReference>
<dbReference type="Proteomes" id="UP000198312">
    <property type="component" value="Chromosome"/>
</dbReference>
<dbReference type="InterPro" id="IPR050248">
    <property type="entry name" value="Polysacc_deacetylase_ArnD"/>
</dbReference>
<feature type="domain" description="NodB homology" evidence="1">
    <location>
        <begin position="129"/>
        <end position="305"/>
    </location>
</feature>
<dbReference type="AlphaFoldDB" id="A0A220U5S7"/>
<dbReference type="PANTHER" id="PTHR10587:SF80">
    <property type="entry name" value="CHITOOLIGOSACCHARIDE DEACETYLASE"/>
    <property type="match status" value="1"/>
</dbReference>
<dbReference type="OrthoDB" id="9812065at2"/>
<evidence type="ECO:0000313" key="3">
    <source>
        <dbReference type="Proteomes" id="UP000198312"/>
    </source>
</evidence>
<dbReference type="RefSeq" id="WP_089062738.1">
    <property type="nucleotide sequence ID" value="NZ_CP022315.1"/>
</dbReference>
<keyword evidence="3" id="KW-1185">Reference proteome</keyword>
<dbReference type="EMBL" id="CP022315">
    <property type="protein sequence ID" value="ASK63479.1"/>
    <property type="molecule type" value="Genomic_DNA"/>
</dbReference>
<protein>
    <recommendedName>
        <fullName evidence="1">NodB homology domain-containing protein</fullName>
    </recommendedName>
</protein>
<dbReference type="CDD" id="cd10950">
    <property type="entry name" value="CE4_BsYlxY_like"/>
    <property type="match status" value="1"/>
</dbReference>
<dbReference type="PANTHER" id="PTHR10587">
    <property type="entry name" value="GLYCOSYL TRANSFERASE-RELATED"/>
    <property type="match status" value="1"/>
</dbReference>
<evidence type="ECO:0000313" key="2">
    <source>
        <dbReference type="EMBL" id="ASK63479.1"/>
    </source>
</evidence>
<reference evidence="2 3" key="1">
    <citation type="submission" date="2017-07" db="EMBL/GenBank/DDBJ databases">
        <title>Virgibacillus sp. LM2416.</title>
        <authorList>
            <person name="Tak E.J."/>
            <person name="Bae J.-W."/>
        </authorList>
    </citation>
    <scope>NUCLEOTIDE SEQUENCE [LARGE SCALE GENOMIC DNA]</scope>
    <source>
        <strain evidence="2 3">LM2416</strain>
    </source>
</reference>
<organism evidence="2 3">
    <name type="scientific">Virgibacillus phasianinus</name>
    <dbReference type="NCBI Taxonomy" id="2017483"/>
    <lineage>
        <taxon>Bacteria</taxon>
        <taxon>Bacillati</taxon>
        <taxon>Bacillota</taxon>
        <taxon>Bacilli</taxon>
        <taxon>Bacillales</taxon>
        <taxon>Bacillaceae</taxon>
        <taxon>Virgibacillus</taxon>
    </lineage>
</organism>
<evidence type="ECO:0000259" key="1">
    <source>
        <dbReference type="PROSITE" id="PS51677"/>
    </source>
</evidence>
<dbReference type="GO" id="GO:0016020">
    <property type="term" value="C:membrane"/>
    <property type="evidence" value="ECO:0007669"/>
    <property type="project" value="TreeGrafter"/>
</dbReference>
<dbReference type="Pfam" id="PF01522">
    <property type="entry name" value="Polysacc_deac_1"/>
    <property type="match status" value="1"/>
</dbReference>
<sequence length="317" mass="35838">MYRWLIQALVFFLLVVISFNPLSNPFESKQINSFSAIQDTMKEKDPLYNKIVEKSAAYKIPPQNAVIDRVWKKVPGLNGRTVNVDESYKKMKKDGVFNKNLLVFDEIKPAVSLNDLPPAPIYRGNPEKKMVALMINVSWGTEYIPTILNILKENQVKATFFIEGKWAKNNAEYVEMIAEQGHVIGNHAYNHPDMARISKQEINDQITNTNETIQAITGKRPSLFAPPSGSFTDQVVQVAAAHDMKTILWSLDTIDWKNPSVSVMMNRVMPKLHPGATVLMHPTESVARGLKDLITGIKEKDYQIGTVEKLLSENRLN</sequence>